<dbReference type="Proteomes" id="UP000093432">
    <property type="component" value="Unassembled WGS sequence"/>
</dbReference>
<reference evidence="12 15" key="3">
    <citation type="submission" date="2024-01" db="EMBL/GenBank/DDBJ databases">
        <title>Whole genome of Chryseobacterium arthrosphaerae NNCa 2741.</title>
        <authorList>
            <person name="Boriskina E.V."/>
            <person name="Gordinskaya N.A."/>
            <person name="Kropotov V.S."/>
            <person name="Alekseeva A.E."/>
            <person name="Makhova M.A."/>
            <person name="Kryazhev D.V."/>
            <person name="Shkurkina I.S."/>
        </authorList>
    </citation>
    <scope>NUCLEOTIDE SEQUENCE [LARGE SCALE GENOMIC DNA]</scope>
    <source>
        <strain evidence="12 15">NNCa 2741</strain>
    </source>
</reference>
<dbReference type="PIRSF" id="PIRSF000774">
    <property type="entry name" value="RpoN"/>
    <property type="match status" value="1"/>
</dbReference>
<dbReference type="KEGG" id="carh:EGY05_16670"/>
<evidence type="ECO:0000256" key="2">
    <source>
        <dbReference type="ARBA" id="ARBA00022478"/>
    </source>
</evidence>
<evidence type="ECO:0000256" key="7">
    <source>
        <dbReference type="ARBA" id="ARBA00023125"/>
    </source>
</evidence>
<evidence type="ECO:0000256" key="4">
    <source>
        <dbReference type="ARBA" id="ARBA00022695"/>
    </source>
</evidence>
<feature type="domain" description="RNA polymerase sigma factor 54 core-binding" evidence="11">
    <location>
        <begin position="107"/>
        <end position="306"/>
    </location>
</feature>
<keyword evidence="4" id="KW-0548">Nucleotidyltransferase</keyword>
<keyword evidence="3" id="KW-0808">Transferase</keyword>
<evidence type="ECO:0000313" key="15">
    <source>
        <dbReference type="Proteomes" id="UP001350005"/>
    </source>
</evidence>
<dbReference type="GO" id="GO:0000428">
    <property type="term" value="C:DNA-directed RNA polymerase complex"/>
    <property type="evidence" value="ECO:0007669"/>
    <property type="project" value="UniProtKB-KW"/>
</dbReference>
<gene>
    <name evidence="12" type="primary">rpoN</name>
    <name evidence="13" type="ORF">BBI00_12145</name>
    <name evidence="12" type="ORF">V2E39_11260</name>
</gene>
<feature type="domain" description="RNA polymerase sigma factor 54 DNA-binding" evidence="10">
    <location>
        <begin position="328"/>
        <end position="485"/>
    </location>
</feature>
<dbReference type="Pfam" id="PF04552">
    <property type="entry name" value="Sigma54_DBD"/>
    <property type="match status" value="1"/>
</dbReference>
<keyword evidence="2" id="KW-0240">DNA-directed RNA polymerase</keyword>
<dbReference type="GO" id="GO:0006352">
    <property type="term" value="P:DNA-templated transcription initiation"/>
    <property type="evidence" value="ECO:0007669"/>
    <property type="project" value="InterPro"/>
</dbReference>
<evidence type="ECO:0000256" key="9">
    <source>
        <dbReference type="SAM" id="MobiDB-lite"/>
    </source>
</evidence>
<proteinExistence type="inferred from homology"/>
<comment type="similarity">
    <text evidence="1">Belongs to the sigma-54 factor family.</text>
</comment>
<dbReference type="NCBIfam" id="TIGR02395">
    <property type="entry name" value="rpoN_sigma"/>
    <property type="match status" value="1"/>
</dbReference>
<evidence type="ECO:0000256" key="3">
    <source>
        <dbReference type="ARBA" id="ARBA00022679"/>
    </source>
</evidence>
<keyword evidence="5" id="KW-0805">Transcription regulation</keyword>
<dbReference type="GO" id="GO:0016779">
    <property type="term" value="F:nucleotidyltransferase activity"/>
    <property type="evidence" value="ECO:0007669"/>
    <property type="project" value="UniProtKB-KW"/>
</dbReference>
<dbReference type="PRINTS" id="PR00045">
    <property type="entry name" value="SIGMA54FCT"/>
</dbReference>
<dbReference type="GO" id="GO:0001216">
    <property type="term" value="F:DNA-binding transcription activator activity"/>
    <property type="evidence" value="ECO:0007669"/>
    <property type="project" value="InterPro"/>
</dbReference>
<evidence type="ECO:0000313" key="14">
    <source>
        <dbReference type="Proteomes" id="UP000093432"/>
    </source>
</evidence>
<evidence type="ECO:0000256" key="8">
    <source>
        <dbReference type="ARBA" id="ARBA00023163"/>
    </source>
</evidence>
<evidence type="ECO:0000256" key="6">
    <source>
        <dbReference type="ARBA" id="ARBA00023082"/>
    </source>
</evidence>
<keyword evidence="6" id="KW-0731">Sigma factor</keyword>
<evidence type="ECO:0000259" key="11">
    <source>
        <dbReference type="Pfam" id="PF04963"/>
    </source>
</evidence>
<accession>A0A1B8ZTX1</accession>
<feature type="region of interest" description="Disordered" evidence="9">
    <location>
        <begin position="41"/>
        <end position="72"/>
    </location>
</feature>
<evidence type="ECO:0000256" key="5">
    <source>
        <dbReference type="ARBA" id="ARBA00023015"/>
    </source>
</evidence>
<feature type="compositionally biased region" description="Acidic residues" evidence="9">
    <location>
        <begin position="58"/>
        <end position="72"/>
    </location>
</feature>
<dbReference type="Gene3D" id="1.10.10.60">
    <property type="entry name" value="Homeodomain-like"/>
    <property type="match status" value="1"/>
</dbReference>
<keyword evidence="7" id="KW-0238">DNA-binding</keyword>
<keyword evidence="15" id="KW-1185">Reference proteome</keyword>
<dbReference type="InterPro" id="IPR007634">
    <property type="entry name" value="RNA_pol_sigma_54_DNA-bd"/>
</dbReference>
<evidence type="ECO:0000256" key="1">
    <source>
        <dbReference type="ARBA" id="ARBA00008798"/>
    </source>
</evidence>
<dbReference type="InterPro" id="IPR000394">
    <property type="entry name" value="RNA_pol_sigma_54"/>
</dbReference>
<dbReference type="InterPro" id="IPR007046">
    <property type="entry name" value="RNA_pol_sigma_54_core-bd"/>
</dbReference>
<dbReference type="AlphaFoldDB" id="A0A1B8ZTX1"/>
<dbReference type="PROSITE" id="PS50044">
    <property type="entry name" value="SIGMA54_3"/>
    <property type="match status" value="1"/>
</dbReference>
<organism evidence="13 14">
    <name type="scientific">Chryseobacterium arthrosphaerae</name>
    <dbReference type="NCBI Taxonomy" id="651561"/>
    <lineage>
        <taxon>Bacteria</taxon>
        <taxon>Pseudomonadati</taxon>
        <taxon>Bacteroidota</taxon>
        <taxon>Flavobacteriia</taxon>
        <taxon>Flavobacteriales</taxon>
        <taxon>Weeksellaceae</taxon>
        <taxon>Chryseobacterium group</taxon>
        <taxon>Chryseobacterium</taxon>
    </lineage>
</organism>
<dbReference type="EMBL" id="MAYG01000001">
    <property type="protein sequence ID" value="OCA75038.1"/>
    <property type="molecule type" value="Genomic_DNA"/>
</dbReference>
<dbReference type="GO" id="GO:0003677">
    <property type="term" value="F:DNA binding"/>
    <property type="evidence" value="ECO:0007669"/>
    <property type="project" value="UniProtKB-KW"/>
</dbReference>
<dbReference type="GO" id="GO:0016987">
    <property type="term" value="F:sigma factor activity"/>
    <property type="evidence" value="ECO:0007669"/>
    <property type="project" value="UniProtKB-KW"/>
</dbReference>
<comment type="caution">
    <text evidence="13">The sequence shown here is derived from an EMBL/GenBank/DDBJ whole genome shotgun (WGS) entry which is preliminary data.</text>
</comment>
<feature type="compositionally biased region" description="Basic and acidic residues" evidence="9">
    <location>
        <begin position="48"/>
        <end position="57"/>
    </location>
</feature>
<keyword evidence="8" id="KW-0804">Transcription</keyword>
<dbReference type="OrthoDB" id="9814402at2"/>
<reference evidence="14" key="1">
    <citation type="submission" date="2016-07" db="EMBL/GenBank/DDBJ databases">
        <authorList>
            <person name="Florea S."/>
            <person name="Webb J.S."/>
            <person name="Jaromczyk J."/>
            <person name="Schardl C.L."/>
        </authorList>
    </citation>
    <scope>NUCLEOTIDE SEQUENCE [LARGE SCALE GENOMIC DNA]</scope>
    <source>
        <strain evidence="14">CC-VM-7</strain>
    </source>
</reference>
<dbReference type="Pfam" id="PF04963">
    <property type="entry name" value="Sigma54_CBD"/>
    <property type="match status" value="1"/>
</dbReference>
<evidence type="ECO:0000313" key="13">
    <source>
        <dbReference type="EMBL" id="OCA75038.1"/>
    </source>
</evidence>
<sequence>MLKQHLQLKLGQKLAPQQIQLMKLIQLHTLEFEEELERELEENPALEIAKEDSKEDEYSSLEDAYQDEGTESIETDFDVNEYLYDDEPSYKTASSNYSPDDEEFDNESLLTEGQSLYDYLMEQIHLVNINEEDLKIAEYLIGNLDTDGYLRREIKSIVDDLAFSQGVYTTKEKVEDILENYIQKLDPPGVGARGLQECLLLQIEKKVSSDKAVSLAANILRHQFDALTNKHYNKIIQKYDIEEDDLKDALDEISKLSPKVGGNFDTQTITINQEIIPDFVIQVKDGQVIPMLNSKNAPTLRVSEEYKDILSTYSHDKNSSEHKQAALFIKQKLDAAKWYIDAINQRQNTLLQTITAIVKFQKDYFITGDEKSLKPMILKDVADITGFDISTISRVVKSKYADTPNGIVYLKDLFSDSLTNDDGEEVSTKEIKTHLQEVISKENKRKPLTDDALVVILKEQGYNIARRTIAKYREQLNIPVARLRKEL</sequence>
<dbReference type="PROSITE" id="PS00718">
    <property type="entry name" value="SIGMA54_2"/>
    <property type="match status" value="1"/>
</dbReference>
<dbReference type="Gene3D" id="1.10.10.1330">
    <property type="entry name" value="RNA polymerase sigma-54 factor, core-binding domain"/>
    <property type="match status" value="1"/>
</dbReference>
<dbReference type="Pfam" id="PF00309">
    <property type="entry name" value="Sigma54_AID"/>
    <property type="match status" value="1"/>
</dbReference>
<dbReference type="InterPro" id="IPR038709">
    <property type="entry name" value="RpoN_core-bd_sf"/>
</dbReference>
<evidence type="ECO:0000313" key="12">
    <source>
        <dbReference type="EMBL" id="MEE6127962.1"/>
    </source>
</evidence>
<dbReference type="STRING" id="651561.BBI00_12145"/>
<name>A0A1B8ZTX1_9FLAO</name>
<protein>
    <submittedName>
        <fullName evidence="12">RNA polymerase factor sigma-54</fullName>
    </submittedName>
    <submittedName>
        <fullName evidence="13">RNA polymerase sigma-54 factor</fullName>
    </submittedName>
</protein>
<dbReference type="PANTHER" id="PTHR32248:SF4">
    <property type="entry name" value="RNA POLYMERASE SIGMA-54 FACTOR"/>
    <property type="match status" value="1"/>
</dbReference>
<dbReference type="Proteomes" id="UP001350005">
    <property type="component" value="Unassembled WGS sequence"/>
</dbReference>
<dbReference type="EMBL" id="JAZGJU010000021">
    <property type="protein sequence ID" value="MEE6127962.1"/>
    <property type="molecule type" value="Genomic_DNA"/>
</dbReference>
<dbReference type="RefSeq" id="WP_065399017.1">
    <property type="nucleotide sequence ID" value="NZ_CP033811.1"/>
</dbReference>
<reference evidence="13" key="2">
    <citation type="submission" date="2016-07" db="EMBL/GenBank/DDBJ databases">
        <authorList>
            <person name="Jeong J.-J."/>
            <person name="Kim D.W."/>
            <person name="Sang M.K."/>
            <person name="Choi I.-G."/>
            <person name="Kim K.D."/>
        </authorList>
    </citation>
    <scope>NUCLEOTIDE SEQUENCE</scope>
    <source>
        <strain evidence="13">CC-VM-7</strain>
    </source>
</reference>
<evidence type="ECO:0000259" key="10">
    <source>
        <dbReference type="Pfam" id="PF04552"/>
    </source>
</evidence>
<dbReference type="PANTHER" id="PTHR32248">
    <property type="entry name" value="RNA POLYMERASE SIGMA-54 FACTOR"/>
    <property type="match status" value="1"/>
</dbReference>